<dbReference type="CDD" id="cd03215">
    <property type="entry name" value="ABC_Carb_Monos_II"/>
    <property type="match status" value="1"/>
</dbReference>
<dbReference type="InterPro" id="IPR003439">
    <property type="entry name" value="ABC_transporter-like_ATP-bd"/>
</dbReference>
<keyword evidence="4" id="KW-0677">Repeat</keyword>
<dbReference type="PROSITE" id="PS00211">
    <property type="entry name" value="ABC_TRANSPORTER_1"/>
    <property type="match status" value="1"/>
</dbReference>
<reference evidence="9 10" key="1">
    <citation type="submission" date="2019-04" db="EMBL/GenBank/DDBJ databases">
        <title>genome sequence of strain W3.</title>
        <authorList>
            <person name="Gao J."/>
            <person name="Sun J."/>
        </authorList>
    </citation>
    <scope>NUCLEOTIDE SEQUENCE [LARGE SCALE GENOMIC DNA]</scope>
    <source>
        <strain evidence="9 10">W3</strain>
    </source>
</reference>
<evidence type="ECO:0000256" key="3">
    <source>
        <dbReference type="ARBA" id="ARBA00022597"/>
    </source>
</evidence>
<feature type="domain" description="ABC transporter" evidence="8">
    <location>
        <begin position="16"/>
        <end position="251"/>
    </location>
</feature>
<evidence type="ECO:0000256" key="1">
    <source>
        <dbReference type="ARBA" id="ARBA00005417"/>
    </source>
</evidence>
<dbReference type="PROSITE" id="PS50893">
    <property type="entry name" value="ABC_TRANSPORTER_2"/>
    <property type="match status" value="2"/>
</dbReference>
<feature type="domain" description="ABC transporter" evidence="8">
    <location>
        <begin position="262"/>
        <end position="508"/>
    </location>
</feature>
<comment type="similarity">
    <text evidence="1">Belongs to the ABC transporter superfamily.</text>
</comment>
<evidence type="ECO:0000313" key="10">
    <source>
        <dbReference type="Proteomes" id="UP000307378"/>
    </source>
</evidence>
<dbReference type="InterPro" id="IPR017871">
    <property type="entry name" value="ABC_transporter-like_CS"/>
</dbReference>
<proteinExistence type="inferred from homology"/>
<keyword evidence="6 9" id="KW-0067">ATP-binding</keyword>
<dbReference type="PANTHER" id="PTHR43790:SF9">
    <property type="entry name" value="GALACTOFURANOSE TRANSPORTER ATP-BINDING PROTEIN YTFR"/>
    <property type="match status" value="1"/>
</dbReference>
<dbReference type="CDD" id="cd03216">
    <property type="entry name" value="ABC_Carb_Monos_I"/>
    <property type="match status" value="1"/>
</dbReference>
<evidence type="ECO:0000256" key="5">
    <source>
        <dbReference type="ARBA" id="ARBA00022741"/>
    </source>
</evidence>
<organism evidence="9 10">
    <name type="scientific">Rhizobium rosettiformans W3</name>
    <dbReference type="NCBI Taxonomy" id="538378"/>
    <lineage>
        <taxon>Bacteria</taxon>
        <taxon>Pseudomonadati</taxon>
        <taxon>Pseudomonadota</taxon>
        <taxon>Alphaproteobacteria</taxon>
        <taxon>Hyphomicrobiales</taxon>
        <taxon>Rhizobiaceae</taxon>
        <taxon>Rhizobium/Agrobacterium group</taxon>
        <taxon>Rhizobium</taxon>
    </lineage>
</organism>
<dbReference type="SUPFAM" id="SSF52540">
    <property type="entry name" value="P-loop containing nucleoside triphosphate hydrolases"/>
    <property type="match status" value="2"/>
</dbReference>
<dbReference type="AlphaFoldDB" id="A0A4S8PUM2"/>
<evidence type="ECO:0000256" key="6">
    <source>
        <dbReference type="ARBA" id="ARBA00022840"/>
    </source>
</evidence>
<keyword evidence="7" id="KW-0472">Membrane</keyword>
<dbReference type="InterPro" id="IPR050107">
    <property type="entry name" value="ABC_carbohydrate_import_ATPase"/>
</dbReference>
<dbReference type="InterPro" id="IPR003593">
    <property type="entry name" value="AAA+_ATPase"/>
</dbReference>
<keyword evidence="5" id="KW-0547">Nucleotide-binding</keyword>
<accession>A0A4S8PUM2</accession>
<dbReference type="InterPro" id="IPR027417">
    <property type="entry name" value="P-loop_NTPase"/>
</dbReference>
<dbReference type="Pfam" id="PF00005">
    <property type="entry name" value="ABC_tran"/>
    <property type="match status" value="2"/>
</dbReference>
<protein>
    <submittedName>
        <fullName evidence="9">Sugar ABC transporter ATP-binding protein</fullName>
    </submittedName>
</protein>
<dbReference type="GO" id="GO:0005524">
    <property type="term" value="F:ATP binding"/>
    <property type="evidence" value="ECO:0007669"/>
    <property type="project" value="UniProtKB-KW"/>
</dbReference>
<evidence type="ECO:0000256" key="2">
    <source>
        <dbReference type="ARBA" id="ARBA00022448"/>
    </source>
</evidence>
<evidence type="ECO:0000313" key="9">
    <source>
        <dbReference type="EMBL" id="THV31624.1"/>
    </source>
</evidence>
<dbReference type="GO" id="GO:0016887">
    <property type="term" value="F:ATP hydrolysis activity"/>
    <property type="evidence" value="ECO:0007669"/>
    <property type="project" value="InterPro"/>
</dbReference>
<evidence type="ECO:0000259" key="8">
    <source>
        <dbReference type="PROSITE" id="PS50893"/>
    </source>
</evidence>
<gene>
    <name evidence="9" type="ORF">FAA86_22015</name>
</gene>
<dbReference type="Gene3D" id="3.40.50.300">
    <property type="entry name" value="P-loop containing nucleotide triphosphate hydrolases"/>
    <property type="match status" value="2"/>
</dbReference>
<keyword evidence="2" id="KW-0813">Transport</keyword>
<dbReference type="RefSeq" id="WP_136543164.1">
    <property type="nucleotide sequence ID" value="NZ_STGU01000020.1"/>
</dbReference>
<dbReference type="Proteomes" id="UP000307378">
    <property type="component" value="Unassembled WGS sequence"/>
</dbReference>
<keyword evidence="3" id="KW-0762">Sugar transport</keyword>
<dbReference type="EMBL" id="STGU01000020">
    <property type="protein sequence ID" value="THV31624.1"/>
    <property type="molecule type" value="Genomic_DNA"/>
</dbReference>
<dbReference type="SMART" id="SM00382">
    <property type="entry name" value="AAA"/>
    <property type="match status" value="2"/>
</dbReference>
<name>A0A4S8PUM2_9HYPH</name>
<evidence type="ECO:0000256" key="4">
    <source>
        <dbReference type="ARBA" id="ARBA00022737"/>
    </source>
</evidence>
<comment type="caution">
    <text evidence="9">The sequence shown here is derived from an EMBL/GenBank/DDBJ whole genome shotgun (WGS) entry which is preliminary data.</text>
</comment>
<evidence type="ECO:0000256" key="7">
    <source>
        <dbReference type="ARBA" id="ARBA00023136"/>
    </source>
</evidence>
<dbReference type="PANTHER" id="PTHR43790">
    <property type="entry name" value="CARBOHYDRATE TRANSPORT ATP-BINDING PROTEIN MG119-RELATED"/>
    <property type="match status" value="1"/>
</dbReference>
<sequence length="515" mass="55744">MPSSPLQLLPKPDAVVEFRSVSKRFGAFTALDQVSFAAHAGTVHAITGENGAGKSTLMKMLAGVYSPDVGELRNFGELRHWHGAEKARLAGISTVFQELTLLPNLTVAENLFLGREPLKFGLVDRKSMVRMARAVLDGIGIALDVDTYCRDLSVGEQHLVEIAKGAAMQSRIVIYDEPTAALDSFGVEKLISLIEAQKKAGKLIFYISHRLEEIFRLCDVVTILKDGRHVRTSPTAELTRESLVSFMVGREVGQLYPNRSPSSGGDTALSVEGLKVGSADTAVSFSLCRGEILGLAGLEGQGQRELVRTIAGIMPPAGGRVCKFDTDGTQKALLANPVNVAGAGLGFVPEDRKTEGLYLTLPISRNMGLGPLRGRPWWSRVRTQGARIRNLMQEMNIRARNDRQAVSALSGGNQQKVMIGRWLLADVDVLVIEEPTRGVDVGAKAEIYRLLRDYVEKGGAVLMTSSEMTEHLGLCDRILVVRGGAIVAELDAAAATEEIVARHAFLGRSEQEIHA</sequence>